<evidence type="ECO:0000313" key="4">
    <source>
        <dbReference type="Proteomes" id="UP001172778"/>
    </source>
</evidence>
<dbReference type="PANTHER" id="PTHR35894">
    <property type="entry name" value="GENERAL SECRETION PATHWAY PROTEIN A-RELATED"/>
    <property type="match status" value="1"/>
</dbReference>
<dbReference type="PANTHER" id="PTHR35894:SF1">
    <property type="entry name" value="PHOSPHORIBULOKINASE _ URIDINE KINASE FAMILY"/>
    <property type="match status" value="1"/>
</dbReference>
<evidence type="ECO:0000256" key="1">
    <source>
        <dbReference type="SAM" id="MobiDB-lite"/>
    </source>
</evidence>
<feature type="region of interest" description="Disordered" evidence="1">
    <location>
        <begin position="302"/>
        <end position="344"/>
    </location>
</feature>
<evidence type="ECO:0000259" key="2">
    <source>
        <dbReference type="Pfam" id="PF13401"/>
    </source>
</evidence>
<dbReference type="Pfam" id="PF13401">
    <property type="entry name" value="AAA_22"/>
    <property type="match status" value="1"/>
</dbReference>
<dbReference type="Proteomes" id="UP001172778">
    <property type="component" value="Unassembled WGS sequence"/>
</dbReference>
<feature type="domain" description="ORC1/DEAH AAA+ ATPase" evidence="2">
    <location>
        <begin position="42"/>
        <end position="170"/>
    </location>
</feature>
<gene>
    <name evidence="3" type="ORF">PZA18_03740</name>
</gene>
<dbReference type="InterPro" id="IPR052026">
    <property type="entry name" value="ExeA_AAA_ATPase_DNA-bind"/>
</dbReference>
<keyword evidence="4" id="KW-1185">Reference proteome</keyword>
<reference evidence="3" key="1">
    <citation type="submission" date="2023-03" db="EMBL/GenBank/DDBJ databases">
        <title>Chitinimonas shenzhenensis gen. nov., sp. nov., a novel member of family Burkholderiaceae isolated from activated sludge collected in Shen Zhen, China.</title>
        <authorList>
            <person name="Wang X."/>
        </authorList>
    </citation>
    <scope>NUCLEOTIDE SEQUENCE</scope>
    <source>
        <strain evidence="3">DQS-5</strain>
    </source>
</reference>
<dbReference type="Gene3D" id="3.30.70.1070">
    <property type="entry name" value="Sporulation related repeat"/>
    <property type="match status" value="1"/>
</dbReference>
<name>A0ABT7DSX2_9NEIS</name>
<organism evidence="3 4">
    <name type="scientific">Parachitinimonas caeni</name>
    <dbReference type="NCBI Taxonomy" id="3031301"/>
    <lineage>
        <taxon>Bacteria</taxon>
        <taxon>Pseudomonadati</taxon>
        <taxon>Pseudomonadota</taxon>
        <taxon>Betaproteobacteria</taxon>
        <taxon>Neisseriales</taxon>
        <taxon>Chitinibacteraceae</taxon>
        <taxon>Parachitinimonas</taxon>
    </lineage>
</organism>
<proteinExistence type="predicted"/>
<comment type="caution">
    <text evidence="3">The sequence shown here is derived from an EMBL/GenBank/DDBJ whole genome shotgun (WGS) entry which is preliminary data.</text>
</comment>
<dbReference type="InterPro" id="IPR027417">
    <property type="entry name" value="P-loop_NTPase"/>
</dbReference>
<accession>A0ABT7DSX2</accession>
<evidence type="ECO:0000313" key="3">
    <source>
        <dbReference type="EMBL" id="MDK2123163.1"/>
    </source>
</evidence>
<feature type="compositionally biased region" description="Low complexity" evidence="1">
    <location>
        <begin position="317"/>
        <end position="344"/>
    </location>
</feature>
<dbReference type="InterPro" id="IPR049945">
    <property type="entry name" value="AAA_22"/>
</dbReference>
<dbReference type="InterPro" id="IPR036680">
    <property type="entry name" value="SPOR-like_sf"/>
</dbReference>
<dbReference type="SUPFAM" id="SSF52540">
    <property type="entry name" value="P-loop containing nucleoside triphosphate hydrolases"/>
    <property type="match status" value="1"/>
</dbReference>
<protein>
    <submittedName>
        <fullName evidence="3">AAA family ATPase</fullName>
    </submittedName>
</protein>
<dbReference type="RefSeq" id="WP_284099452.1">
    <property type="nucleotide sequence ID" value="NZ_JARRAF010000003.1"/>
</dbReference>
<dbReference type="EMBL" id="JARRAF010000003">
    <property type="protein sequence ID" value="MDK2123163.1"/>
    <property type="molecule type" value="Genomic_DNA"/>
</dbReference>
<dbReference type="Gene3D" id="3.40.50.300">
    <property type="entry name" value="P-loop containing nucleotide triphosphate hydrolases"/>
    <property type="match status" value="1"/>
</dbReference>
<sequence>MYLEHYGLKEPPFKITPHTEFFYAGANRGATLEALIYAVVHGEGLVKVTGEVGAGKTMLCRVLMEKLPATIDTVYLANPSLSREEILLAIADDLKLELDGARSTVLIRLLQDALIERFAAGRQVVVLIDEAHAMPPESLEEIRLLSNLEHGHHKLLQLVLFGQPELDTKLAVPEMRQLRERITHSFELAPLMRTDIKEYLSFRMRTAGYRGPDIFSASAIKLISAESEGLTRRINILADKSLLAAYATGKHEVTDSQARAAIKDSQFRPARWKRGQPYLAGIALLGLGLGLGLAIPQVGHRSPVTAPHSTAKPERPAPSVQPTTTVAPTTPAAAPTTPTSAVHPAPLQTAATTPDVVSTRLTAGTELLGTANAGEFAIQLILADRDNEKALTRFLEQAARSVPLDRLYIYPTQANGRHHYGVMLGLYPDQQSAMQALKQLPGELLSHRPLLRTVGGIRKEVGEKISIAANR</sequence>